<name>A0ABU4MQ19_9ACTN</name>
<evidence type="ECO:0000313" key="3">
    <source>
        <dbReference type="Proteomes" id="UP001282474"/>
    </source>
</evidence>
<gene>
    <name evidence="2" type="ORF">PV383_17105</name>
</gene>
<dbReference type="Proteomes" id="UP001282474">
    <property type="component" value="Unassembled WGS sequence"/>
</dbReference>
<protein>
    <submittedName>
        <fullName evidence="2">Uncharacterized protein</fullName>
    </submittedName>
</protein>
<sequence length="61" mass="6672">MTAATARRHPLNMTADGSFAMPGQEVFVVRRSEDPYVEDIDRSPVGRVQVGPAASPFETPR</sequence>
<proteinExistence type="predicted"/>
<dbReference type="RefSeq" id="WP_193381259.1">
    <property type="nucleotide sequence ID" value="NZ_JABXWF010000015.1"/>
</dbReference>
<evidence type="ECO:0000313" key="2">
    <source>
        <dbReference type="EMBL" id="MDX3038882.1"/>
    </source>
</evidence>
<evidence type="ECO:0000256" key="1">
    <source>
        <dbReference type="SAM" id="MobiDB-lite"/>
    </source>
</evidence>
<accession>A0ABU4MQ19</accession>
<feature type="region of interest" description="Disordered" evidence="1">
    <location>
        <begin position="38"/>
        <end position="61"/>
    </location>
</feature>
<keyword evidence="3" id="KW-1185">Reference proteome</keyword>
<comment type="caution">
    <text evidence="2">The sequence shown here is derived from an EMBL/GenBank/DDBJ whole genome shotgun (WGS) entry which is preliminary data.</text>
</comment>
<reference evidence="2 3" key="1">
    <citation type="journal article" date="2023" name="Microb. Genom.">
        <title>Mesoterricola silvestris gen. nov., sp. nov., Mesoterricola sediminis sp. nov., Geothrix oryzae sp. nov., Geothrix edaphica sp. nov., Geothrix rubra sp. nov., and Geothrix limicola sp. nov., six novel members of Acidobacteriota isolated from soils.</title>
        <authorList>
            <person name="Weisberg A.J."/>
            <person name="Pearce E."/>
            <person name="Kramer C.G."/>
            <person name="Chang J.H."/>
            <person name="Clarke C.R."/>
        </authorList>
    </citation>
    <scope>NUCLEOTIDE SEQUENCE [LARGE SCALE GENOMIC DNA]</scope>
    <source>
        <strain evidence="2 3">NE20-4-1</strain>
    </source>
</reference>
<organism evidence="2 3">
    <name type="scientific">Streptomyces caniscabiei</name>
    <dbReference type="NCBI Taxonomy" id="2746961"/>
    <lineage>
        <taxon>Bacteria</taxon>
        <taxon>Bacillati</taxon>
        <taxon>Actinomycetota</taxon>
        <taxon>Actinomycetes</taxon>
        <taxon>Kitasatosporales</taxon>
        <taxon>Streptomycetaceae</taxon>
        <taxon>Streptomyces</taxon>
    </lineage>
</organism>
<dbReference type="EMBL" id="JARAWJ010000011">
    <property type="protein sequence ID" value="MDX3038882.1"/>
    <property type="molecule type" value="Genomic_DNA"/>
</dbReference>